<dbReference type="SMART" id="SM00338">
    <property type="entry name" value="BRLZ"/>
    <property type="match status" value="1"/>
</dbReference>
<feature type="compositionally biased region" description="Basic and acidic residues" evidence="5">
    <location>
        <begin position="109"/>
        <end position="120"/>
    </location>
</feature>
<feature type="region of interest" description="Disordered" evidence="5">
    <location>
        <begin position="210"/>
        <end position="229"/>
    </location>
</feature>
<dbReference type="PANTHER" id="PTHR40621">
    <property type="entry name" value="TRANSCRIPTION FACTOR KAPC-RELATED"/>
    <property type="match status" value="1"/>
</dbReference>
<dbReference type="CDD" id="cd14688">
    <property type="entry name" value="bZIP_YAP"/>
    <property type="match status" value="1"/>
</dbReference>
<reference evidence="7 8" key="1">
    <citation type="submission" date="2024-05" db="EMBL/GenBank/DDBJ databases">
        <title>Long read based assembly of the Candida bracarensis genome reveals expanded adhesin content.</title>
        <authorList>
            <person name="Marcet-Houben M."/>
            <person name="Ksiezopolska E."/>
            <person name="Gabaldon T."/>
        </authorList>
    </citation>
    <scope>NUCLEOTIDE SEQUENCE [LARGE SCALE GENOMIC DNA]</scope>
    <source>
        <strain evidence="7 8">CBM6</strain>
    </source>
</reference>
<evidence type="ECO:0000313" key="8">
    <source>
        <dbReference type="Proteomes" id="UP001623330"/>
    </source>
</evidence>
<evidence type="ECO:0000256" key="3">
    <source>
        <dbReference type="ARBA" id="ARBA00023163"/>
    </source>
</evidence>
<keyword evidence="3" id="KW-0804">Transcription</keyword>
<dbReference type="PANTHER" id="PTHR40621:SF8">
    <property type="entry name" value="AP-1-LIKE TRANSCRIPTION FACTOR YAP3"/>
    <property type="match status" value="1"/>
</dbReference>
<dbReference type="InterPro" id="IPR046347">
    <property type="entry name" value="bZIP_sf"/>
</dbReference>
<dbReference type="InterPro" id="IPR050936">
    <property type="entry name" value="AP-1-like"/>
</dbReference>
<feature type="compositionally biased region" description="Low complexity" evidence="5">
    <location>
        <begin position="210"/>
        <end position="225"/>
    </location>
</feature>
<evidence type="ECO:0000256" key="4">
    <source>
        <dbReference type="ARBA" id="ARBA00023242"/>
    </source>
</evidence>
<dbReference type="PROSITE" id="PS00036">
    <property type="entry name" value="BZIP_BASIC"/>
    <property type="match status" value="1"/>
</dbReference>
<dbReference type="SUPFAM" id="SSF57959">
    <property type="entry name" value="Leucine zipper domain"/>
    <property type="match status" value="1"/>
</dbReference>
<organism evidence="7 8">
    <name type="scientific">Nakaseomyces bracarensis</name>
    <dbReference type="NCBI Taxonomy" id="273131"/>
    <lineage>
        <taxon>Eukaryota</taxon>
        <taxon>Fungi</taxon>
        <taxon>Dikarya</taxon>
        <taxon>Ascomycota</taxon>
        <taxon>Saccharomycotina</taxon>
        <taxon>Saccharomycetes</taxon>
        <taxon>Saccharomycetales</taxon>
        <taxon>Saccharomycetaceae</taxon>
        <taxon>Nakaseomyces</taxon>
    </lineage>
</organism>
<dbReference type="Proteomes" id="UP001623330">
    <property type="component" value="Unassembled WGS sequence"/>
</dbReference>
<dbReference type="EMBL" id="JBEVYD010000003">
    <property type="protein sequence ID" value="KAL3234364.1"/>
    <property type="molecule type" value="Genomic_DNA"/>
</dbReference>
<name>A0ABR4NYW1_9SACH</name>
<proteinExistence type="predicted"/>
<evidence type="ECO:0000313" key="7">
    <source>
        <dbReference type="EMBL" id="KAL3234364.1"/>
    </source>
</evidence>
<gene>
    <name evidence="7" type="ORF">RNJ44_03126</name>
</gene>
<comment type="caution">
    <text evidence="7">The sequence shown here is derived from an EMBL/GenBank/DDBJ whole genome shotgun (WGS) entry which is preliminary data.</text>
</comment>
<evidence type="ECO:0000256" key="5">
    <source>
        <dbReference type="SAM" id="MobiDB-lite"/>
    </source>
</evidence>
<sequence length="344" mass="39033">MNNDFDILGLMQGPLAEEYKENKYDEVSGMEYSPFTPLGDTNNANMNVNMMDVNMMEMGNANMNMNMNMNTNMNTNSSTLQSLTPGNIELHNNLQSLRTPPEFGIKSELSPRLESQDGRRRTTSASASTGKKENSVSGEMSEDKKKAQNRAAQRAFRERKEAKFKELQRKVRESEIDRDQLLKELEKLRKWNMEINAENRKLLQKERFGPTAGGSAVATGGSPSSQSLPTMEGIDTTYIFPSTNECFEQAVNQRDNVSEQAIERKPVYSAAGRFLQYQDEFPDDTLLTVPETWEYLSQLSETEEFDVNEVMEKLVGLEQCHPSGPAYSKIRIDNMVQQSIENNR</sequence>
<evidence type="ECO:0000259" key="6">
    <source>
        <dbReference type="PROSITE" id="PS50217"/>
    </source>
</evidence>
<dbReference type="InterPro" id="IPR004827">
    <property type="entry name" value="bZIP"/>
</dbReference>
<evidence type="ECO:0000256" key="1">
    <source>
        <dbReference type="ARBA" id="ARBA00004123"/>
    </source>
</evidence>
<keyword evidence="2" id="KW-0805">Transcription regulation</keyword>
<dbReference type="PROSITE" id="PS50217">
    <property type="entry name" value="BZIP"/>
    <property type="match status" value="1"/>
</dbReference>
<keyword evidence="8" id="KW-1185">Reference proteome</keyword>
<dbReference type="Gene3D" id="1.20.5.170">
    <property type="match status" value="1"/>
</dbReference>
<feature type="region of interest" description="Disordered" evidence="5">
    <location>
        <begin position="95"/>
        <end position="158"/>
    </location>
</feature>
<comment type="subcellular location">
    <subcellularLocation>
        <location evidence="1">Nucleus</location>
    </subcellularLocation>
</comment>
<accession>A0ABR4NYW1</accession>
<protein>
    <submittedName>
        <fullName evidence="7">AP-1-like transcription factor YAP3</fullName>
    </submittedName>
</protein>
<evidence type="ECO:0000256" key="2">
    <source>
        <dbReference type="ARBA" id="ARBA00023015"/>
    </source>
</evidence>
<feature type="domain" description="BZIP" evidence="6">
    <location>
        <begin position="139"/>
        <end position="202"/>
    </location>
</feature>
<keyword evidence="4" id="KW-0539">Nucleus</keyword>